<accession>A0A0H4VFG9</accession>
<reference evidence="3" key="2">
    <citation type="submission" date="2015-04" db="EMBL/GenBank/DDBJ databases">
        <title>The complete genome sequence of Erythrobacter sp. s21-N3.</title>
        <authorList>
            <person name="Zhuang L."/>
            <person name="Liu Y."/>
            <person name="Shao Z."/>
        </authorList>
    </citation>
    <scope>NUCLEOTIDE SEQUENCE [LARGE SCALE GENOMIC DNA]</scope>
    <source>
        <strain evidence="3">s21-N3</strain>
    </source>
</reference>
<dbReference type="AlphaFoldDB" id="A0A0H4VFG9"/>
<evidence type="ECO:0000256" key="1">
    <source>
        <dbReference type="SAM" id="MobiDB-lite"/>
    </source>
</evidence>
<evidence type="ECO:0000313" key="2">
    <source>
        <dbReference type="EMBL" id="AKQ41834.2"/>
    </source>
</evidence>
<sequence>MDAVLGERHGVSDNEWELVGPLLPPERGRDRQTAQDNQPKGP</sequence>
<keyword evidence="3" id="KW-1185">Reference proteome</keyword>
<proteinExistence type="predicted"/>
<evidence type="ECO:0000313" key="3">
    <source>
        <dbReference type="Proteomes" id="UP000059113"/>
    </source>
</evidence>
<dbReference type="Proteomes" id="UP000059113">
    <property type="component" value="Chromosome"/>
</dbReference>
<protein>
    <submittedName>
        <fullName evidence="2">Uncharacterized protein</fullName>
    </submittedName>
</protein>
<feature type="region of interest" description="Disordered" evidence="1">
    <location>
        <begin position="1"/>
        <end position="42"/>
    </location>
</feature>
<name>A0A0H4VFG9_9SPHN</name>
<dbReference type="KEGG" id="ery:CP97_07070"/>
<organism evidence="2 3">
    <name type="scientific">Aurantiacibacter atlanticus</name>
    <dbReference type="NCBI Taxonomy" id="1648404"/>
    <lineage>
        <taxon>Bacteria</taxon>
        <taxon>Pseudomonadati</taxon>
        <taxon>Pseudomonadota</taxon>
        <taxon>Alphaproteobacteria</taxon>
        <taxon>Sphingomonadales</taxon>
        <taxon>Erythrobacteraceae</taxon>
        <taxon>Aurantiacibacter</taxon>
    </lineage>
</organism>
<feature type="compositionally biased region" description="Basic and acidic residues" evidence="1">
    <location>
        <begin position="1"/>
        <end position="12"/>
    </location>
</feature>
<reference evidence="2 3" key="1">
    <citation type="journal article" date="2015" name="Int. J. Syst. Evol. Microbiol.">
        <title>Erythrobacter atlanticus sp. nov., a bacterium from ocean sediment able to degrade polycyclic aromatic hydrocarbons.</title>
        <authorList>
            <person name="Zhuang L."/>
            <person name="Liu Y."/>
            <person name="Wang L."/>
            <person name="Wang W."/>
            <person name="Shao Z."/>
        </authorList>
    </citation>
    <scope>NUCLEOTIDE SEQUENCE [LARGE SCALE GENOMIC DNA]</scope>
    <source>
        <strain evidence="3">s21-N3</strain>
    </source>
</reference>
<dbReference type="EMBL" id="CP011310">
    <property type="protein sequence ID" value="AKQ41834.2"/>
    <property type="molecule type" value="Genomic_DNA"/>
</dbReference>
<gene>
    <name evidence="2" type="ORF">CP97_07070</name>
</gene>